<proteinExistence type="predicted"/>
<comment type="caution">
    <text evidence="1">The sequence shown here is derived from an EMBL/GenBank/DDBJ whole genome shotgun (WGS) entry which is preliminary data.</text>
</comment>
<protein>
    <submittedName>
        <fullName evidence="1">Uncharacterized protein</fullName>
    </submittedName>
</protein>
<name>A0A1Y5F7D8_9BACT</name>
<dbReference type="Proteomes" id="UP000196531">
    <property type="component" value="Unassembled WGS sequence"/>
</dbReference>
<sequence length="135" mass="15656">MINRIYNLLMRHTALLDSTLKITHNMFVATSRGDINLVNFEADNRERLIKVLDKFQGEVDNMLGTLKADEITQEIVEVMKAWQFDINSWINEIDAIDNKSSELLEAQKLETTKEIATIFTSRQQFKGYNLNCTKK</sequence>
<reference evidence="2" key="1">
    <citation type="journal article" date="2017" name="Proc. Natl. Acad. Sci. U.S.A.">
        <title>Simulation of Deepwater Horizon oil plume reveals substrate specialization within a complex community of hydrocarbon-degraders.</title>
        <authorList>
            <person name="Hu P."/>
            <person name="Dubinsky E.A."/>
            <person name="Probst A.J."/>
            <person name="Wang J."/>
            <person name="Sieber C.M.K."/>
            <person name="Tom L.M."/>
            <person name="Gardinali P."/>
            <person name="Banfield J.F."/>
            <person name="Atlas R.M."/>
            <person name="Andersen G.L."/>
        </authorList>
    </citation>
    <scope>NUCLEOTIDE SEQUENCE [LARGE SCALE GENOMIC DNA]</scope>
</reference>
<gene>
    <name evidence="1" type="ORF">A9Q84_21240</name>
</gene>
<dbReference type="AlphaFoldDB" id="A0A1Y5F7D8"/>
<dbReference type="EMBL" id="MAAO01000016">
    <property type="protein sequence ID" value="OUR93031.1"/>
    <property type="molecule type" value="Genomic_DNA"/>
</dbReference>
<accession>A0A1Y5F7D8</accession>
<evidence type="ECO:0000313" key="2">
    <source>
        <dbReference type="Proteomes" id="UP000196531"/>
    </source>
</evidence>
<organism evidence="1 2">
    <name type="scientific">Halobacteriovorax marinus</name>
    <dbReference type="NCBI Taxonomy" id="97084"/>
    <lineage>
        <taxon>Bacteria</taxon>
        <taxon>Pseudomonadati</taxon>
        <taxon>Bdellovibrionota</taxon>
        <taxon>Bacteriovoracia</taxon>
        <taxon>Bacteriovoracales</taxon>
        <taxon>Halobacteriovoraceae</taxon>
        <taxon>Halobacteriovorax</taxon>
    </lineage>
</organism>
<evidence type="ECO:0000313" key="1">
    <source>
        <dbReference type="EMBL" id="OUR93031.1"/>
    </source>
</evidence>